<keyword evidence="5" id="KW-0762">Sugar transport</keyword>
<evidence type="ECO:0000256" key="7">
    <source>
        <dbReference type="ARBA" id="ARBA00022703"/>
    </source>
</evidence>
<evidence type="ECO:0000256" key="20">
    <source>
        <dbReference type="ARBA" id="ARBA00043206"/>
    </source>
</evidence>
<evidence type="ECO:0000256" key="15">
    <source>
        <dbReference type="ARBA" id="ARBA00036672"/>
    </source>
</evidence>
<dbReference type="InterPro" id="IPR038377">
    <property type="entry name" value="Na/Glc_symporter_sf"/>
</dbReference>
<evidence type="ECO:0000256" key="21">
    <source>
        <dbReference type="ARBA" id="ARBA00045715"/>
    </source>
</evidence>
<feature type="transmembrane region" description="Helical" evidence="23">
    <location>
        <begin position="330"/>
        <end position="350"/>
    </location>
</feature>
<dbReference type="Pfam" id="PF00474">
    <property type="entry name" value="SSF"/>
    <property type="match status" value="2"/>
</dbReference>
<organism evidence="24 25">
    <name type="scientific">Lynx canadensis</name>
    <name type="common">Canada lynx</name>
    <name type="synonym">Felis canadensis</name>
    <dbReference type="NCBI Taxonomy" id="61383"/>
    <lineage>
        <taxon>Eukaryota</taxon>
        <taxon>Metazoa</taxon>
        <taxon>Chordata</taxon>
        <taxon>Craniata</taxon>
        <taxon>Vertebrata</taxon>
        <taxon>Euteleostomi</taxon>
        <taxon>Mammalia</taxon>
        <taxon>Eutheria</taxon>
        <taxon>Laurasiatheria</taxon>
        <taxon>Carnivora</taxon>
        <taxon>Feliformia</taxon>
        <taxon>Felidae</taxon>
        <taxon>Felinae</taxon>
        <taxon>Lynx</taxon>
    </lineage>
</organism>
<evidence type="ECO:0000256" key="22">
    <source>
        <dbReference type="RuleBase" id="RU362091"/>
    </source>
</evidence>
<comment type="subcellular location">
    <subcellularLocation>
        <location evidence="1">Apical cell membrane</location>
        <topology evidence="1">Multi-pass membrane protein</topology>
    </subcellularLocation>
</comment>
<evidence type="ECO:0000256" key="3">
    <source>
        <dbReference type="ARBA" id="ARBA00022448"/>
    </source>
</evidence>
<reference evidence="24" key="2">
    <citation type="submission" date="2025-09" db="UniProtKB">
        <authorList>
            <consortium name="Ensembl"/>
        </authorList>
    </citation>
    <scope>IDENTIFICATION</scope>
</reference>
<dbReference type="GO" id="GO:0005412">
    <property type="term" value="F:D-glucose:sodium symporter activity"/>
    <property type="evidence" value="ECO:0007669"/>
    <property type="project" value="TreeGrafter"/>
</dbReference>
<protein>
    <recommendedName>
        <fullName evidence="18">Sodium/myo-inositol cotransporter 2</fullName>
    </recommendedName>
    <alternativeName>
        <fullName evidence="20">Sodium/myo-inositol transporter 2</fullName>
    </alternativeName>
    <alternativeName>
        <fullName evidence="19">Solute carrier family 5 member 11</fullName>
    </alternativeName>
</protein>
<evidence type="ECO:0000256" key="9">
    <source>
        <dbReference type="ARBA" id="ARBA00022989"/>
    </source>
</evidence>
<comment type="catalytic activity">
    <reaction evidence="16">
        <text>1D-chiro-inositol(out) + 2 Na(+)(out) = 1D-chiro-inositol(in) + 2 Na(+)(in)</text>
        <dbReference type="Rhea" id="RHEA:73315"/>
        <dbReference type="ChEBI" id="CHEBI:27372"/>
        <dbReference type="ChEBI" id="CHEBI:29101"/>
    </reaction>
</comment>
<evidence type="ECO:0000256" key="8">
    <source>
        <dbReference type="ARBA" id="ARBA00022847"/>
    </source>
</evidence>
<evidence type="ECO:0000256" key="2">
    <source>
        <dbReference type="ARBA" id="ARBA00006434"/>
    </source>
</evidence>
<dbReference type="Ensembl" id="ENSLCNT00005038679.1">
    <property type="protein sequence ID" value="ENSLCNP00005034664.1"/>
    <property type="gene ID" value="ENSLCNG00005022530.1"/>
</dbReference>
<evidence type="ECO:0000256" key="11">
    <source>
        <dbReference type="ARBA" id="ARBA00023065"/>
    </source>
</evidence>
<dbReference type="Gene3D" id="1.20.1730.10">
    <property type="entry name" value="Sodium/glucose cotransporter"/>
    <property type="match status" value="1"/>
</dbReference>
<evidence type="ECO:0000313" key="25">
    <source>
        <dbReference type="Proteomes" id="UP000472241"/>
    </source>
</evidence>
<evidence type="ECO:0000256" key="18">
    <source>
        <dbReference type="ARBA" id="ARBA00039861"/>
    </source>
</evidence>
<dbReference type="GO" id="GO:0006915">
    <property type="term" value="P:apoptotic process"/>
    <property type="evidence" value="ECO:0007669"/>
    <property type="project" value="UniProtKB-KW"/>
</dbReference>
<comment type="catalytic activity">
    <reaction evidence="15">
        <text>D-glucose(out) + 2 Na(+)(out) = D-glucose(in) + 2 Na(+)(in)</text>
        <dbReference type="Rhea" id="RHEA:70495"/>
        <dbReference type="ChEBI" id="CHEBI:4167"/>
        <dbReference type="ChEBI" id="CHEBI:29101"/>
    </reaction>
</comment>
<keyword evidence="3" id="KW-0813">Transport</keyword>
<evidence type="ECO:0000256" key="4">
    <source>
        <dbReference type="ARBA" id="ARBA00022475"/>
    </source>
</evidence>
<evidence type="ECO:0000256" key="10">
    <source>
        <dbReference type="ARBA" id="ARBA00023053"/>
    </source>
</evidence>
<evidence type="ECO:0000256" key="5">
    <source>
        <dbReference type="ARBA" id="ARBA00022597"/>
    </source>
</evidence>
<name>A0A667J5F7_LYNCA</name>
<evidence type="ECO:0000256" key="17">
    <source>
        <dbReference type="ARBA" id="ARBA00036976"/>
    </source>
</evidence>
<dbReference type="PROSITE" id="PS50283">
    <property type="entry name" value="NA_SOLUT_SYMP_3"/>
    <property type="match status" value="1"/>
</dbReference>
<proteinExistence type="inferred from homology"/>
<comment type="function">
    <text evidence="21">Involved in the sodium-dependent cotransport of myo-inositol (MI) with a Na(+):MI stoichiometry of 2:1. Exclusively responsible for apical MI transport and absorption in intestine. Can also transport D-chiro-inositol (DCI) but not L-fucose. Exhibits stereospecific cotransport of both D-glucose and D-xylose. May induce apoptosis through the TNF-alpha, PDCD1 pathway. May play a role in the regulation of MI concentration in serum, involving reabsorption in at least the proximal tubule of the kidney.</text>
</comment>
<evidence type="ECO:0000256" key="6">
    <source>
        <dbReference type="ARBA" id="ARBA00022692"/>
    </source>
</evidence>
<evidence type="ECO:0000256" key="1">
    <source>
        <dbReference type="ARBA" id="ARBA00004424"/>
    </source>
</evidence>
<keyword evidence="9 23" id="KW-1133">Transmembrane helix</keyword>
<evidence type="ECO:0000256" key="23">
    <source>
        <dbReference type="SAM" id="Phobius"/>
    </source>
</evidence>
<accession>A0A667J5F7</accession>
<keyword evidence="8" id="KW-0769">Symport</keyword>
<feature type="transmembrane region" description="Helical" evidence="23">
    <location>
        <begin position="262"/>
        <end position="283"/>
    </location>
</feature>
<dbReference type="PANTHER" id="PTHR11819:SF171">
    <property type="entry name" value="SODIUM_MYO-INOSITOL COTRANSPORTER 2"/>
    <property type="match status" value="1"/>
</dbReference>
<keyword evidence="11" id="KW-0406">Ion transport</keyword>
<keyword evidence="13" id="KW-0739">Sodium transport</keyword>
<dbReference type="GO" id="GO:0016324">
    <property type="term" value="C:apical plasma membrane"/>
    <property type="evidence" value="ECO:0007669"/>
    <property type="project" value="UniProtKB-SubCell"/>
</dbReference>
<evidence type="ECO:0000256" key="19">
    <source>
        <dbReference type="ARBA" id="ARBA00042834"/>
    </source>
</evidence>
<feature type="transmembrane region" description="Helical" evidence="23">
    <location>
        <begin position="29"/>
        <end position="47"/>
    </location>
</feature>
<sequence length="628" mass="68874">MESSSGSPQPTESDPLEAFPQRSLEPGDIAVLVLYFLFVLAVGLWVSQASRGRGRNSPKVTLAPGSDLSVSLQVGASLFASNGLFSVLMLAWIFLPIYIAGQVTTMPEYLRKRFGGNRIPIILAISVKVDMYAVGLLAITALYTVAGGLAAVIYTDALQTLIMLIGALILRATVRGFAAVGGMEGLKEKYFLALASNRSENSSCGLPRDDAFHIFRDPLTSDLPWPGILFGMSIPSLWYWCTDQVIVQRSLAAKNLSHAKGGSLMAAYLKVLPLFMMVFPGMVSRVLFPDQVACADPDTCLKVCSNPSGCSDIAYPKLVLELLPTGLRGLMMAVMVAALMSSLTSIFNSASTIFTMDLWNCIRPRASERELMIVGRVFVLLLVLISILWIPVVQASQGGQLFIYIQSISSYLQPPVAVVFIMGCFWKRTNEKGAFSGLILGLLLGLIRLALDFVYTQPRCDQPDDRPAVVKHVHYLYFSMILSAVTLITVSVVSWFTEPPSKEMVSRLTWFTRHDPMVQKEQPLPPATPLPHPVSQNGTPETSITTIQLEMIQENISKPHSDTTPEQSRVVRAILWLCGMESRGKEEPPSKVEPVIVSLEENPPVKTLLDINLIMCISCAIFVWGYFA</sequence>
<feature type="transmembrane region" description="Helical" evidence="23">
    <location>
        <begin position="132"/>
        <end position="154"/>
    </location>
</feature>
<reference evidence="24" key="1">
    <citation type="submission" date="2025-08" db="UniProtKB">
        <authorList>
            <consortium name="Ensembl"/>
        </authorList>
    </citation>
    <scope>IDENTIFICATION</scope>
</reference>
<feature type="transmembrane region" description="Helical" evidence="23">
    <location>
        <begin position="608"/>
        <end position="627"/>
    </location>
</feature>
<dbReference type="InterPro" id="IPR001734">
    <property type="entry name" value="Na/solute_symporter"/>
</dbReference>
<feature type="transmembrane region" description="Helical" evidence="23">
    <location>
        <begin position="433"/>
        <end position="455"/>
    </location>
</feature>
<feature type="transmembrane region" description="Helical" evidence="23">
    <location>
        <begin position="68"/>
        <end position="99"/>
    </location>
</feature>
<dbReference type="AlphaFoldDB" id="A0A667J5F7"/>
<comment type="similarity">
    <text evidence="2 22">Belongs to the sodium:solute symporter (SSF) (TC 2.A.21) family.</text>
</comment>
<dbReference type="Proteomes" id="UP000472241">
    <property type="component" value="Unplaced"/>
</dbReference>
<keyword evidence="7" id="KW-0053">Apoptosis</keyword>
<feature type="transmembrane region" description="Helical" evidence="23">
    <location>
        <begin position="371"/>
        <end position="390"/>
    </location>
</feature>
<dbReference type="FunFam" id="1.20.1730.10:FF:000050">
    <property type="entry name" value="Uncharacterized protein"/>
    <property type="match status" value="1"/>
</dbReference>
<evidence type="ECO:0000313" key="24">
    <source>
        <dbReference type="Ensembl" id="ENSLCNP00005034664.1"/>
    </source>
</evidence>
<evidence type="ECO:0000256" key="16">
    <source>
        <dbReference type="ARBA" id="ARBA00036849"/>
    </source>
</evidence>
<feature type="transmembrane region" description="Helical" evidence="23">
    <location>
        <begin position="223"/>
        <end position="241"/>
    </location>
</feature>
<feature type="transmembrane region" description="Helical" evidence="23">
    <location>
        <begin position="475"/>
        <end position="497"/>
    </location>
</feature>
<keyword evidence="12 23" id="KW-0472">Membrane</keyword>
<comment type="catalytic activity">
    <reaction evidence="17">
        <text>D-xylose(out) + 2 Na(+)(out) = D-xylose(in) + 2 Na(+)(in)</text>
        <dbReference type="Rhea" id="RHEA:73367"/>
        <dbReference type="ChEBI" id="CHEBI:29101"/>
        <dbReference type="ChEBI" id="CHEBI:53455"/>
    </reaction>
</comment>
<keyword evidence="4" id="KW-1003">Cell membrane</keyword>
<evidence type="ECO:0000256" key="14">
    <source>
        <dbReference type="ARBA" id="ARBA00036654"/>
    </source>
</evidence>
<keyword evidence="6 23" id="KW-0812">Transmembrane</keyword>
<keyword evidence="25" id="KW-1185">Reference proteome</keyword>
<evidence type="ECO:0000256" key="12">
    <source>
        <dbReference type="ARBA" id="ARBA00023136"/>
    </source>
</evidence>
<feature type="transmembrane region" description="Helical" evidence="23">
    <location>
        <begin position="161"/>
        <end position="183"/>
    </location>
</feature>
<dbReference type="NCBIfam" id="TIGR00813">
    <property type="entry name" value="sss"/>
    <property type="match status" value="1"/>
</dbReference>
<comment type="catalytic activity">
    <reaction evidence="14">
        <text>myo-inositol(out) + 2 Na(+)(out) = myo-inositol(in) + 2 Na(+)(in)</text>
        <dbReference type="Rhea" id="RHEA:72987"/>
        <dbReference type="ChEBI" id="CHEBI:17268"/>
        <dbReference type="ChEBI" id="CHEBI:29101"/>
    </reaction>
</comment>
<feature type="transmembrane region" description="Helical" evidence="23">
    <location>
        <begin position="402"/>
        <end position="426"/>
    </location>
</feature>
<evidence type="ECO:0000256" key="13">
    <source>
        <dbReference type="ARBA" id="ARBA00023201"/>
    </source>
</evidence>
<keyword evidence="10" id="KW-0915">Sodium</keyword>
<dbReference type="PANTHER" id="PTHR11819">
    <property type="entry name" value="SOLUTE CARRIER FAMILY 5"/>
    <property type="match status" value="1"/>
</dbReference>